<protein>
    <submittedName>
        <fullName evidence="6">(rape) hypothetical protein</fullName>
    </submittedName>
</protein>
<evidence type="ECO:0000256" key="1">
    <source>
        <dbReference type="ARBA" id="ARBA00001946"/>
    </source>
</evidence>
<comment type="cofactor">
    <cofactor evidence="1">
        <name>Mg(2+)</name>
        <dbReference type="ChEBI" id="CHEBI:18420"/>
    </cofactor>
</comment>
<dbReference type="Proteomes" id="UP001295469">
    <property type="component" value="Chromosome C05"/>
</dbReference>
<dbReference type="EMBL" id="HG994369">
    <property type="protein sequence ID" value="CAF1933965.1"/>
    <property type="molecule type" value="Genomic_DNA"/>
</dbReference>
<feature type="domain" description="Alpha-D-phosphohexomutase alpha/beta/alpha" evidence="5">
    <location>
        <begin position="147"/>
        <end position="202"/>
    </location>
</feature>
<dbReference type="AlphaFoldDB" id="A0A816LAC3"/>
<accession>A0A816LAC3</accession>
<evidence type="ECO:0000256" key="3">
    <source>
        <dbReference type="ARBA" id="ARBA00022553"/>
    </source>
</evidence>
<dbReference type="GO" id="GO:0005975">
    <property type="term" value="P:carbohydrate metabolic process"/>
    <property type="evidence" value="ECO:0007669"/>
    <property type="project" value="InterPro"/>
</dbReference>
<evidence type="ECO:0000259" key="5">
    <source>
        <dbReference type="Pfam" id="PF02878"/>
    </source>
</evidence>
<dbReference type="PANTHER" id="PTHR42946:SF1">
    <property type="entry name" value="PHOSPHOGLUCOMUTASE (ALPHA-D-GLUCOSE-1,6-BISPHOSPHATE-DEPENDENT)"/>
    <property type="match status" value="1"/>
</dbReference>
<name>A0A816LAC3_BRANA</name>
<dbReference type="GO" id="GO:0016868">
    <property type="term" value="F:intramolecular phosphotransferase activity"/>
    <property type="evidence" value="ECO:0007669"/>
    <property type="project" value="InterPro"/>
</dbReference>
<comment type="similarity">
    <text evidence="2">Belongs to the phosphohexose mutase family.</text>
</comment>
<dbReference type="InterPro" id="IPR050060">
    <property type="entry name" value="Phosphoglucosamine_mutase"/>
</dbReference>
<keyword evidence="3" id="KW-0597">Phosphoprotein</keyword>
<sequence>MKSVERRRLGRRFVEKRRHGRRFVDGDDLGGGSSTGQRSRRRCTGEKIPSIFRRFLSSSSFFSLHVTKSIDHSSISSKSVNEITMEIWCHQDFVPSTWFHRFGSKTRCIRKTRERGRTWNQINVIRDKAMVAVPGVEGEPVSLPEPATEAIAAAFGQWLLHKKNVGSRKLRVSVGHDSRISAPTLLEAVSRGLGLSGLDVVQSAAVDSSGREFNRNRLIALLSAIFLEQIRVSGFGGWFLLRLSLHDPFLPLNIEAQSEDDAVKLGLVVANAVKEFNALDTSALSSLTRS</sequence>
<evidence type="ECO:0000256" key="4">
    <source>
        <dbReference type="SAM" id="MobiDB-lite"/>
    </source>
</evidence>
<dbReference type="Gene3D" id="3.40.120.10">
    <property type="entry name" value="Alpha-D-Glucose-1,6-Bisphosphate, subunit A, domain 3"/>
    <property type="match status" value="1"/>
</dbReference>
<feature type="region of interest" description="Disordered" evidence="4">
    <location>
        <begin position="24"/>
        <end position="43"/>
    </location>
</feature>
<proteinExistence type="inferred from homology"/>
<dbReference type="InterPro" id="IPR005844">
    <property type="entry name" value="A-D-PHexomutase_a/b/a-I"/>
</dbReference>
<gene>
    <name evidence="6" type="ORF">DARMORV10_C05P49990.1</name>
</gene>
<dbReference type="SUPFAM" id="SSF53738">
    <property type="entry name" value="Phosphoglucomutase, first 3 domains"/>
    <property type="match status" value="1"/>
</dbReference>
<dbReference type="PANTHER" id="PTHR42946">
    <property type="entry name" value="PHOSPHOHEXOSE MUTASE"/>
    <property type="match status" value="1"/>
</dbReference>
<dbReference type="InterPro" id="IPR016055">
    <property type="entry name" value="A-D-PHexomutase_a/b/a-I/II/III"/>
</dbReference>
<dbReference type="Pfam" id="PF02878">
    <property type="entry name" value="PGM_PMM_I"/>
    <property type="match status" value="1"/>
</dbReference>
<evidence type="ECO:0000313" key="6">
    <source>
        <dbReference type="EMBL" id="CAF1933965.1"/>
    </source>
</evidence>
<reference evidence="6" key="1">
    <citation type="submission" date="2021-01" db="EMBL/GenBank/DDBJ databases">
        <authorList>
            <consortium name="Genoscope - CEA"/>
            <person name="William W."/>
        </authorList>
    </citation>
    <scope>NUCLEOTIDE SEQUENCE</scope>
</reference>
<organism evidence="6">
    <name type="scientific">Brassica napus</name>
    <name type="common">Rape</name>
    <dbReference type="NCBI Taxonomy" id="3708"/>
    <lineage>
        <taxon>Eukaryota</taxon>
        <taxon>Viridiplantae</taxon>
        <taxon>Streptophyta</taxon>
        <taxon>Embryophyta</taxon>
        <taxon>Tracheophyta</taxon>
        <taxon>Spermatophyta</taxon>
        <taxon>Magnoliopsida</taxon>
        <taxon>eudicotyledons</taxon>
        <taxon>Gunneridae</taxon>
        <taxon>Pentapetalae</taxon>
        <taxon>rosids</taxon>
        <taxon>malvids</taxon>
        <taxon>Brassicales</taxon>
        <taxon>Brassicaceae</taxon>
        <taxon>Brassiceae</taxon>
        <taxon>Brassica</taxon>
    </lineage>
</organism>
<evidence type="ECO:0000256" key="2">
    <source>
        <dbReference type="ARBA" id="ARBA00010231"/>
    </source>
</evidence>